<evidence type="ECO:0000256" key="13">
    <source>
        <dbReference type="SAM" id="Phobius"/>
    </source>
</evidence>
<protein>
    <submittedName>
        <fullName evidence="14">TMEM175 family protein</fullName>
    </submittedName>
</protein>
<keyword evidence="6" id="KW-0631">Potassium channel</keyword>
<evidence type="ECO:0000256" key="8">
    <source>
        <dbReference type="ARBA" id="ARBA00022989"/>
    </source>
</evidence>
<accession>A0ABN3WBA9</accession>
<evidence type="ECO:0000256" key="2">
    <source>
        <dbReference type="ARBA" id="ARBA00006920"/>
    </source>
</evidence>
<evidence type="ECO:0000313" key="14">
    <source>
        <dbReference type="EMBL" id="GAA2908766.1"/>
    </source>
</evidence>
<comment type="caution">
    <text evidence="14">The sequence shown here is derived from an EMBL/GenBank/DDBJ whole genome shotgun (WGS) entry which is preliminary data.</text>
</comment>
<sequence length="218" mass="23485">MTPRSRPAVPTVVRMRKPTTEGGTDRLLALSDGVFAIAITLLVLDIHVPQGLDSDGFHEALGDVLPNLGAYGISLAVLAGFWRDHRAIFRPVRQVDADVIWLTVLGLGLAALLPFPTALVSEYGDERASVVIYSAAVAALGAVHLALAAVIARRPWLRGDAERVRDEFLYALDLGATVAVFVVTIPLALVVGPAAMWWWLVLVPIKVWLGRKENAAAR</sequence>
<keyword evidence="15" id="KW-1185">Reference proteome</keyword>
<feature type="transmembrane region" description="Helical" evidence="13">
    <location>
        <begin position="27"/>
        <end position="44"/>
    </location>
</feature>
<evidence type="ECO:0000256" key="5">
    <source>
        <dbReference type="ARBA" id="ARBA00022692"/>
    </source>
</evidence>
<keyword evidence="5 13" id="KW-0812">Transmembrane</keyword>
<keyword evidence="4" id="KW-0633">Potassium transport</keyword>
<keyword evidence="10 13" id="KW-0472">Membrane</keyword>
<comment type="subcellular location">
    <subcellularLocation>
        <location evidence="1">Membrane</location>
        <topology evidence="1">Multi-pass membrane protein</topology>
    </subcellularLocation>
</comment>
<evidence type="ECO:0000256" key="3">
    <source>
        <dbReference type="ARBA" id="ARBA00022448"/>
    </source>
</evidence>
<dbReference type="InterPro" id="IPR010617">
    <property type="entry name" value="TMEM175-like"/>
</dbReference>
<evidence type="ECO:0000256" key="6">
    <source>
        <dbReference type="ARBA" id="ARBA00022826"/>
    </source>
</evidence>
<evidence type="ECO:0000256" key="11">
    <source>
        <dbReference type="ARBA" id="ARBA00023303"/>
    </source>
</evidence>
<keyword evidence="9" id="KW-0406">Ion transport</keyword>
<keyword evidence="8 13" id="KW-1133">Transmembrane helix</keyword>
<evidence type="ECO:0000256" key="4">
    <source>
        <dbReference type="ARBA" id="ARBA00022538"/>
    </source>
</evidence>
<dbReference type="PANTHER" id="PTHR31462">
    <property type="entry name" value="ENDOSOMAL/LYSOSOMAL POTASSIUM CHANNEL TMEM175"/>
    <property type="match status" value="1"/>
</dbReference>
<keyword evidence="7" id="KW-0630">Potassium</keyword>
<evidence type="ECO:0000256" key="10">
    <source>
        <dbReference type="ARBA" id="ARBA00023136"/>
    </source>
</evidence>
<dbReference type="Proteomes" id="UP001501423">
    <property type="component" value="Unassembled WGS sequence"/>
</dbReference>
<keyword evidence="3" id="KW-0813">Transport</keyword>
<feature type="transmembrane region" description="Helical" evidence="13">
    <location>
        <begin position="95"/>
        <end position="115"/>
    </location>
</feature>
<feature type="transmembrane region" description="Helical" evidence="13">
    <location>
        <begin position="172"/>
        <end position="200"/>
    </location>
</feature>
<feature type="transmembrane region" description="Helical" evidence="13">
    <location>
        <begin position="64"/>
        <end position="83"/>
    </location>
</feature>
<evidence type="ECO:0000256" key="9">
    <source>
        <dbReference type="ARBA" id="ARBA00023065"/>
    </source>
</evidence>
<proteinExistence type="inferred from homology"/>
<evidence type="ECO:0000256" key="12">
    <source>
        <dbReference type="ARBA" id="ARBA00034430"/>
    </source>
</evidence>
<feature type="transmembrane region" description="Helical" evidence="13">
    <location>
        <begin position="130"/>
        <end position="151"/>
    </location>
</feature>
<dbReference type="Pfam" id="PF06736">
    <property type="entry name" value="TMEM175"/>
    <property type="match status" value="1"/>
</dbReference>
<gene>
    <name evidence="14" type="ORF">GCM10010478_04230</name>
</gene>
<comment type="similarity">
    <text evidence="2">Belongs to the TMEM175 family.</text>
</comment>
<comment type="catalytic activity">
    <reaction evidence="12">
        <text>K(+)(in) = K(+)(out)</text>
        <dbReference type="Rhea" id="RHEA:29463"/>
        <dbReference type="ChEBI" id="CHEBI:29103"/>
    </reaction>
</comment>
<reference evidence="14 15" key="1">
    <citation type="journal article" date="2019" name="Int. J. Syst. Evol. Microbiol.">
        <title>The Global Catalogue of Microorganisms (GCM) 10K type strain sequencing project: providing services to taxonomists for standard genome sequencing and annotation.</title>
        <authorList>
            <consortium name="The Broad Institute Genomics Platform"/>
            <consortium name="The Broad Institute Genome Sequencing Center for Infectious Disease"/>
            <person name="Wu L."/>
            <person name="Ma J."/>
        </authorList>
    </citation>
    <scope>NUCLEOTIDE SEQUENCE [LARGE SCALE GENOMIC DNA]</scope>
    <source>
        <strain evidence="14 15">JCM 9650</strain>
    </source>
</reference>
<dbReference type="PANTHER" id="PTHR31462:SF5">
    <property type="entry name" value="ENDOSOMAL_LYSOSOMAL PROTON CHANNEL TMEM175"/>
    <property type="match status" value="1"/>
</dbReference>
<evidence type="ECO:0000313" key="15">
    <source>
        <dbReference type="Proteomes" id="UP001501423"/>
    </source>
</evidence>
<evidence type="ECO:0000256" key="7">
    <source>
        <dbReference type="ARBA" id="ARBA00022958"/>
    </source>
</evidence>
<dbReference type="EMBL" id="BAAAVA010000002">
    <property type="protein sequence ID" value="GAA2908766.1"/>
    <property type="molecule type" value="Genomic_DNA"/>
</dbReference>
<keyword evidence="11" id="KW-0407">Ion channel</keyword>
<evidence type="ECO:0000256" key="1">
    <source>
        <dbReference type="ARBA" id="ARBA00004141"/>
    </source>
</evidence>
<name>A0ABN3WBA9_9ACTN</name>
<organism evidence="14 15">
    <name type="scientific">Streptomyces erythrogriseus</name>
    <dbReference type="NCBI Taxonomy" id="284027"/>
    <lineage>
        <taxon>Bacteria</taxon>
        <taxon>Bacillati</taxon>
        <taxon>Actinomycetota</taxon>
        <taxon>Actinomycetes</taxon>
        <taxon>Kitasatosporales</taxon>
        <taxon>Streptomycetaceae</taxon>
        <taxon>Streptomyces</taxon>
        <taxon>Streptomyces griseoincarnatus group</taxon>
    </lineage>
</organism>